<dbReference type="SMART" id="SM01007">
    <property type="entry name" value="Aldolase_II"/>
    <property type="match status" value="1"/>
</dbReference>
<protein>
    <submittedName>
        <fullName evidence="4">TauD/TfdA family dioxygenase</fullName>
    </submittedName>
</protein>
<dbReference type="InterPro" id="IPR042098">
    <property type="entry name" value="TauD-like_sf"/>
</dbReference>
<dbReference type="Proteomes" id="UP001589828">
    <property type="component" value="Unassembled WGS sequence"/>
</dbReference>
<dbReference type="Gene3D" id="3.60.130.10">
    <property type="entry name" value="Clavaminate synthase-like"/>
    <property type="match status" value="1"/>
</dbReference>
<accession>A0ABV6KYN6</accession>
<dbReference type="Gene3D" id="3.40.225.10">
    <property type="entry name" value="Class II aldolase/adducin N-terminal domain"/>
    <property type="match status" value="1"/>
</dbReference>
<feature type="domain" description="Class II aldolase/adducin N-terminal" evidence="3">
    <location>
        <begin position="382"/>
        <end position="563"/>
    </location>
</feature>
<dbReference type="InterPro" id="IPR001303">
    <property type="entry name" value="Aldolase_II/adducin_N"/>
</dbReference>
<dbReference type="SUPFAM" id="SSF53639">
    <property type="entry name" value="AraD/HMP-PK domain-like"/>
    <property type="match status" value="1"/>
</dbReference>
<organism evidence="4 5">
    <name type="scientific">Mucilaginibacter angelicae</name>
    <dbReference type="NCBI Taxonomy" id="869718"/>
    <lineage>
        <taxon>Bacteria</taxon>
        <taxon>Pseudomonadati</taxon>
        <taxon>Bacteroidota</taxon>
        <taxon>Sphingobacteriia</taxon>
        <taxon>Sphingobacteriales</taxon>
        <taxon>Sphingobacteriaceae</taxon>
        <taxon>Mucilaginibacter</taxon>
    </lineage>
</organism>
<keyword evidence="5" id="KW-1185">Reference proteome</keyword>
<keyword evidence="4" id="KW-0223">Dioxygenase</keyword>
<dbReference type="Pfam" id="PF02668">
    <property type="entry name" value="TauD"/>
    <property type="match status" value="1"/>
</dbReference>
<evidence type="ECO:0000256" key="2">
    <source>
        <dbReference type="ARBA" id="ARBA00037961"/>
    </source>
</evidence>
<reference evidence="4 5" key="1">
    <citation type="submission" date="2024-09" db="EMBL/GenBank/DDBJ databases">
        <authorList>
            <person name="Sun Q."/>
            <person name="Mori K."/>
        </authorList>
    </citation>
    <scope>NUCLEOTIDE SEQUENCE [LARGE SCALE GENOMIC DNA]</scope>
    <source>
        <strain evidence="4 5">NCAIM B.02415</strain>
    </source>
</reference>
<dbReference type="PANTHER" id="PTHR10672">
    <property type="entry name" value="ADDUCIN"/>
    <property type="match status" value="1"/>
</dbReference>
<proteinExistence type="inferred from homology"/>
<evidence type="ECO:0000313" key="5">
    <source>
        <dbReference type="Proteomes" id="UP001589828"/>
    </source>
</evidence>
<dbReference type="InterPro" id="IPR003819">
    <property type="entry name" value="TauD/TfdA-like"/>
</dbReference>
<dbReference type="InterPro" id="IPR051017">
    <property type="entry name" value="Aldolase-II_Adducin_sf"/>
</dbReference>
<dbReference type="InterPro" id="IPR036409">
    <property type="entry name" value="Aldolase_II/adducin_N_sf"/>
</dbReference>
<evidence type="ECO:0000256" key="1">
    <source>
        <dbReference type="ARBA" id="ARBA00023002"/>
    </source>
</evidence>
<sequence length="614" mass="69660">MKIDKNSLLNLKSTIPQAIKFTTTGDVESSYLNTINGPIKTFKAGEISDLIGWAEKNKNLILNTLDQHGALLFRGFDIRTEAQFQSFAKLLWLELLDYVEPSTPRNKVSSKIYTSTEYPHDQYIPQHNEQSYSHHWPQKIAFFCAKPSAIGGETPISDSRKIFDGIDRSIKEEFKRKGVMYVRNFYDEMDLSWQHVFQTNEKDQLEQYCKKRGIAVEWKRNGGLRTKQISQAIIEHPRTKEPLWFNQAHLFHHSNLGPEISEYLLGKYAPDELPRNAFFGDGTEIPLAALNEIRNVYAKNQLTFAWEQSDILILDNMLYTHGRNPFEGERKVLVAMAEPVSSNQTAESTIQANKEAVSQARRKTASFYINSGSQVSESDLKFRLAAAYRMMVTENLDEGGISGHITMRVPNQPNAFWVNPFGLLAEEVTPDNLIKVDKQGNVIEGDYPVNVAGFCIHAALHEAYANINCAVHCHSPWGTLFSSLGRKIEPVDQNCCLFFENHAVYDHFNGPVNDPEDALNIAKTLNGMDAIILKNHGAITCGTTIESAVMRMISMESAFRLNVLSMQLPDIKLISPDVARLTREWIGNDIGFSIEFNALLRKIEKRYPEFKRTL</sequence>
<name>A0ABV6KYN6_9SPHI</name>
<dbReference type="EMBL" id="JBHLTS010000003">
    <property type="protein sequence ID" value="MFC0512596.1"/>
    <property type="molecule type" value="Genomic_DNA"/>
</dbReference>
<comment type="similarity">
    <text evidence="2">Belongs to the aldolase class II family.</text>
</comment>
<keyword evidence="1" id="KW-0560">Oxidoreductase</keyword>
<evidence type="ECO:0000259" key="3">
    <source>
        <dbReference type="SMART" id="SM01007"/>
    </source>
</evidence>
<dbReference type="PANTHER" id="PTHR10672:SF3">
    <property type="entry name" value="PROTEIN HU-LI TAI SHAO"/>
    <property type="match status" value="1"/>
</dbReference>
<evidence type="ECO:0000313" key="4">
    <source>
        <dbReference type="EMBL" id="MFC0512596.1"/>
    </source>
</evidence>
<dbReference type="RefSeq" id="WP_377020474.1">
    <property type="nucleotide sequence ID" value="NZ_JBHLTS010000003.1"/>
</dbReference>
<dbReference type="GO" id="GO:0051213">
    <property type="term" value="F:dioxygenase activity"/>
    <property type="evidence" value="ECO:0007669"/>
    <property type="project" value="UniProtKB-KW"/>
</dbReference>
<dbReference type="Pfam" id="PF00596">
    <property type="entry name" value="Aldolase_II"/>
    <property type="match status" value="1"/>
</dbReference>
<dbReference type="SUPFAM" id="SSF51197">
    <property type="entry name" value="Clavaminate synthase-like"/>
    <property type="match status" value="1"/>
</dbReference>
<gene>
    <name evidence="4" type="ORF">ACFFGT_00235</name>
</gene>
<comment type="caution">
    <text evidence="4">The sequence shown here is derived from an EMBL/GenBank/DDBJ whole genome shotgun (WGS) entry which is preliminary data.</text>
</comment>